<organism evidence="2 3">
    <name type="scientific">Hyella patelloides LEGE 07179</name>
    <dbReference type="NCBI Taxonomy" id="945734"/>
    <lineage>
        <taxon>Bacteria</taxon>
        <taxon>Bacillati</taxon>
        <taxon>Cyanobacteriota</taxon>
        <taxon>Cyanophyceae</taxon>
        <taxon>Pleurocapsales</taxon>
        <taxon>Hyellaceae</taxon>
        <taxon>Hyella</taxon>
    </lineage>
</organism>
<dbReference type="AlphaFoldDB" id="A0A563VRL0"/>
<feature type="domain" description="Condensation" evidence="1">
    <location>
        <begin position="5"/>
        <end position="73"/>
    </location>
</feature>
<dbReference type="InterPro" id="IPR001242">
    <property type="entry name" value="Condensation_dom"/>
</dbReference>
<reference evidence="2 3" key="1">
    <citation type="submission" date="2019-01" db="EMBL/GenBank/DDBJ databases">
        <authorList>
            <person name="Brito A."/>
        </authorList>
    </citation>
    <scope>NUCLEOTIDE SEQUENCE [LARGE SCALE GENOMIC DNA]</scope>
    <source>
        <strain evidence="2">1</strain>
    </source>
</reference>
<dbReference type="EMBL" id="CAACVJ010000148">
    <property type="protein sequence ID" value="VEP14015.1"/>
    <property type="molecule type" value="Genomic_DNA"/>
</dbReference>
<sequence>MLMNNRQYLSGEVLENQLDYWKQQLSGAPSLLQLPTDYPRPKVQTYQGTTQSFILNTDLTTKLQTLSRELGTTFD</sequence>
<dbReference type="OrthoDB" id="2666522at2"/>
<dbReference type="Pfam" id="PF00668">
    <property type="entry name" value="Condensation"/>
    <property type="match status" value="1"/>
</dbReference>
<accession>A0A563VRL0</accession>
<dbReference type="SUPFAM" id="SSF52777">
    <property type="entry name" value="CoA-dependent acyltransferases"/>
    <property type="match status" value="1"/>
</dbReference>
<name>A0A563VRL0_9CYAN</name>
<evidence type="ECO:0000313" key="3">
    <source>
        <dbReference type="Proteomes" id="UP000320055"/>
    </source>
</evidence>
<protein>
    <recommendedName>
        <fullName evidence="1">Condensation domain-containing protein</fullName>
    </recommendedName>
</protein>
<evidence type="ECO:0000259" key="1">
    <source>
        <dbReference type="Pfam" id="PF00668"/>
    </source>
</evidence>
<gene>
    <name evidence="2" type="ORF">H1P_2310013</name>
</gene>
<proteinExistence type="predicted"/>
<dbReference type="Proteomes" id="UP000320055">
    <property type="component" value="Unassembled WGS sequence"/>
</dbReference>
<evidence type="ECO:0000313" key="2">
    <source>
        <dbReference type="EMBL" id="VEP14015.1"/>
    </source>
</evidence>
<keyword evidence="3" id="KW-1185">Reference proteome</keyword>
<dbReference type="GO" id="GO:0003824">
    <property type="term" value="F:catalytic activity"/>
    <property type="evidence" value="ECO:0007669"/>
    <property type="project" value="InterPro"/>
</dbReference>
<dbReference type="Gene3D" id="3.30.559.30">
    <property type="entry name" value="Nonribosomal peptide synthetase, condensation domain"/>
    <property type="match status" value="1"/>
</dbReference>